<evidence type="ECO:0000259" key="1">
    <source>
        <dbReference type="Pfam" id="PF12146"/>
    </source>
</evidence>
<feature type="domain" description="Serine aminopeptidase S33" evidence="1">
    <location>
        <begin position="29"/>
        <end position="293"/>
    </location>
</feature>
<reference evidence="3" key="1">
    <citation type="submission" date="2016-10" db="EMBL/GenBank/DDBJ databases">
        <authorList>
            <person name="Varghese N."/>
            <person name="Submissions S."/>
        </authorList>
    </citation>
    <scope>NUCLEOTIDE SEQUENCE [LARGE SCALE GENOMIC DNA]</scope>
    <source>
        <strain evidence="3">M83</strain>
    </source>
</reference>
<dbReference type="PANTHER" id="PTHR11614">
    <property type="entry name" value="PHOSPHOLIPASE-RELATED"/>
    <property type="match status" value="1"/>
</dbReference>
<dbReference type="Proteomes" id="UP000187651">
    <property type="component" value="Unassembled WGS sequence"/>
</dbReference>
<dbReference type="InterPro" id="IPR051044">
    <property type="entry name" value="MAG_DAG_Lipase"/>
</dbReference>
<dbReference type="OrthoDB" id="9806902at2"/>
<evidence type="ECO:0000313" key="2">
    <source>
        <dbReference type="EMBL" id="SDM52903.1"/>
    </source>
</evidence>
<name>A0A1G9TZ94_9FIRM</name>
<keyword evidence="3" id="KW-1185">Reference proteome</keyword>
<accession>A0A1G9TZ94</accession>
<dbReference type="InterPro" id="IPR022742">
    <property type="entry name" value="Hydrolase_4"/>
</dbReference>
<dbReference type="AlphaFoldDB" id="A0A1G9TZ94"/>
<gene>
    <name evidence="2" type="ORF">SAMN05216544_0550</name>
</gene>
<dbReference type="EMBL" id="FNHZ01000001">
    <property type="protein sequence ID" value="SDM52903.1"/>
    <property type="molecule type" value="Genomic_DNA"/>
</dbReference>
<dbReference type="RefSeq" id="WP_074520806.1">
    <property type="nucleotide sequence ID" value="NZ_FNHZ01000001.1"/>
</dbReference>
<protein>
    <submittedName>
        <fullName evidence="2">Lysophospholipase, alpha-beta hydrolase superfamily</fullName>
    </submittedName>
</protein>
<dbReference type="InterPro" id="IPR029058">
    <property type="entry name" value="AB_hydrolase_fold"/>
</dbReference>
<keyword evidence="2" id="KW-0378">Hydrolase</keyword>
<dbReference type="GO" id="GO:0016787">
    <property type="term" value="F:hydrolase activity"/>
    <property type="evidence" value="ECO:0007669"/>
    <property type="project" value="UniProtKB-KW"/>
</dbReference>
<dbReference type="SUPFAM" id="SSF53474">
    <property type="entry name" value="alpha/beta-Hydrolases"/>
    <property type="match status" value="1"/>
</dbReference>
<organism evidence="2 3">
    <name type="scientific">Lachnospira pectinoschiza</name>
    <dbReference type="NCBI Taxonomy" id="28052"/>
    <lineage>
        <taxon>Bacteria</taxon>
        <taxon>Bacillati</taxon>
        <taxon>Bacillota</taxon>
        <taxon>Clostridia</taxon>
        <taxon>Lachnospirales</taxon>
        <taxon>Lachnospiraceae</taxon>
        <taxon>Lachnospira</taxon>
    </lineage>
</organism>
<evidence type="ECO:0000313" key="3">
    <source>
        <dbReference type="Proteomes" id="UP000187651"/>
    </source>
</evidence>
<proteinExistence type="predicted"/>
<dbReference type="Pfam" id="PF12146">
    <property type="entry name" value="Hydrolase_4"/>
    <property type="match status" value="1"/>
</dbReference>
<dbReference type="Gene3D" id="3.40.50.1820">
    <property type="entry name" value="alpha/beta hydrolase"/>
    <property type="match status" value="1"/>
</dbReference>
<sequence>MGERNFISCDQKSNVHVMIWKPDKALYPKPIAILQIAHGMVEYIERYADFAHFLTQAGILVVGNDHLGHGHTASCEEDLGYFRHENPENALVHDMHHLTNIIKVKYPNVPYFLLGHSMGSFMTRKYISIYGDELDGVILSGTGNQAKPLISFALTLTNIIGLFKGERHRSQLLANAMMSSYNNKIKNPKTPSDWISRDEEIVDRYVHDKYCTFLFTINAYKGMFRTIKYISKQHNIDKIPADLPMLMASGTMDPVGGYAKDVKKLYQRYSKRINNITLKLYEGDRHEILNELDRETVYQDILNWILVQLGK</sequence>